<feature type="transmembrane region" description="Helical" evidence="11">
    <location>
        <begin position="55"/>
        <end position="75"/>
    </location>
</feature>
<keyword evidence="2" id="KW-1003">Cell membrane</keyword>
<dbReference type="GO" id="GO:0006508">
    <property type="term" value="P:proteolysis"/>
    <property type="evidence" value="ECO:0007669"/>
    <property type="project" value="UniProtKB-KW"/>
</dbReference>
<evidence type="ECO:0000259" key="12">
    <source>
        <dbReference type="Pfam" id="PF01435"/>
    </source>
</evidence>
<dbReference type="RefSeq" id="WP_081127025.1">
    <property type="nucleotide sequence ID" value="NZ_LDOS01000002.1"/>
</dbReference>
<keyword evidence="6" id="KW-0378">Hydrolase</keyword>
<evidence type="ECO:0000256" key="6">
    <source>
        <dbReference type="ARBA" id="ARBA00022801"/>
    </source>
</evidence>
<feature type="domain" description="Peptidase M48" evidence="12">
    <location>
        <begin position="106"/>
        <end position="327"/>
    </location>
</feature>
<name>A0A4S3KR05_9GAMM</name>
<keyword evidence="7" id="KW-0862">Zinc</keyword>
<evidence type="ECO:0000256" key="7">
    <source>
        <dbReference type="ARBA" id="ARBA00022833"/>
    </source>
</evidence>
<comment type="cofactor">
    <cofactor evidence="1">
        <name>Zn(2+)</name>
        <dbReference type="ChEBI" id="CHEBI:29105"/>
    </cofactor>
</comment>
<dbReference type="GO" id="GO:0046872">
    <property type="term" value="F:metal ion binding"/>
    <property type="evidence" value="ECO:0007669"/>
    <property type="project" value="UniProtKB-KW"/>
</dbReference>
<dbReference type="EMBL" id="MWQO01000012">
    <property type="protein sequence ID" value="THD11482.1"/>
    <property type="molecule type" value="Genomic_DNA"/>
</dbReference>
<sequence length="667" mass="70175">MDFFAHQADARRHSRRMVVLFALAVLTIVAAVDALIFVVFGLASSKPDGGVQVPLQTLLLVSIAVIAVITLASMYRSASLRSGGGAVARGLHATPVPPDTNNPAWRRLRNVIEEVAIAAGVPVPEVYVLEQEPGINAFAAGYGPSDAAICVTQGSLETLNRDELQGVIAHEYSHVLNGDMRLNIRLMGVVFGIVVLSVIGRQLLNAAFWTGGSIGGGRGRRDNGNALWAIGLGLLVIGGIGVFFARLIKASVARSRETLADASAVQFTRQTTGIAGALKKIGALEAGSQLTQVHGEEVSHMLFGEGHNWSALFATHPPLEQRIRALEPGFDVAEFEQIAKRWQSLVRSPHGDDPRASATGLMPREILMATVTGAAVMSSGVQALPHADTRSPIAAAAVAAQVGQADHADFAAAAQVRNDVPAELTAAARSPQQALALVLALALAMEGAARAQQAQLIAQAFAAPVAEQVGALAPSVAQLHPLARLPLAAMAFPALRRQPRAEIENLVATLSRMAHADGEVALDEYCLATLVRVQALDALDPARGFVAGSCKLIDCKGQALLVLALLAEFGHDDAESAARAFQLGVQEMLPDLDARYAPPGDWQAQLDTALAQLDRLAPAGKELLVRALTRALREDGQVRVAEAELLRVVCAALHCPLPLVLGDTPRA</sequence>
<evidence type="ECO:0000256" key="9">
    <source>
        <dbReference type="ARBA" id="ARBA00023049"/>
    </source>
</evidence>
<protein>
    <recommendedName>
        <fullName evidence="12">Peptidase M48 domain-containing protein</fullName>
    </recommendedName>
</protein>
<dbReference type="Proteomes" id="UP000307749">
    <property type="component" value="Unassembled WGS sequence"/>
</dbReference>
<evidence type="ECO:0000256" key="4">
    <source>
        <dbReference type="ARBA" id="ARBA00022692"/>
    </source>
</evidence>
<evidence type="ECO:0000256" key="3">
    <source>
        <dbReference type="ARBA" id="ARBA00022670"/>
    </source>
</evidence>
<proteinExistence type="predicted"/>
<dbReference type="InterPro" id="IPR050083">
    <property type="entry name" value="HtpX_protease"/>
</dbReference>
<keyword evidence="4 11" id="KW-0812">Transmembrane</keyword>
<evidence type="ECO:0000256" key="2">
    <source>
        <dbReference type="ARBA" id="ARBA00022475"/>
    </source>
</evidence>
<keyword evidence="9" id="KW-0482">Metalloprotease</keyword>
<feature type="transmembrane region" description="Helical" evidence="11">
    <location>
        <begin position="228"/>
        <end position="248"/>
    </location>
</feature>
<organism evidence="13 14">
    <name type="scientific">Metallibacterium scheffleri</name>
    <dbReference type="NCBI Taxonomy" id="993689"/>
    <lineage>
        <taxon>Bacteria</taxon>
        <taxon>Pseudomonadati</taxon>
        <taxon>Pseudomonadota</taxon>
        <taxon>Gammaproteobacteria</taxon>
        <taxon>Lysobacterales</taxon>
        <taxon>Rhodanobacteraceae</taxon>
        <taxon>Metallibacterium</taxon>
    </lineage>
</organism>
<dbReference type="Pfam" id="PF01435">
    <property type="entry name" value="Peptidase_M48"/>
    <property type="match status" value="1"/>
</dbReference>
<keyword evidence="8 11" id="KW-1133">Transmembrane helix</keyword>
<accession>A0A4S3KR05</accession>
<dbReference type="AlphaFoldDB" id="A0A4S3KR05"/>
<dbReference type="OrthoDB" id="15218at2"/>
<dbReference type="PANTHER" id="PTHR43221:SF2">
    <property type="entry name" value="PROTEASE HTPX HOMOLOG"/>
    <property type="match status" value="1"/>
</dbReference>
<reference evidence="13 14" key="1">
    <citation type="submission" date="2017-02" db="EMBL/GenBank/DDBJ databases">
        <title>Whole genome sequencing of Metallibacterium scheffleri DSM 24874 (T).</title>
        <authorList>
            <person name="Kumar S."/>
            <person name="Patil P."/>
            <person name="Patil P.B."/>
        </authorList>
    </citation>
    <scope>NUCLEOTIDE SEQUENCE [LARGE SCALE GENOMIC DNA]</scope>
    <source>
        <strain evidence="13 14">DSM 24874</strain>
    </source>
</reference>
<evidence type="ECO:0000256" key="11">
    <source>
        <dbReference type="SAM" id="Phobius"/>
    </source>
</evidence>
<evidence type="ECO:0000256" key="8">
    <source>
        <dbReference type="ARBA" id="ARBA00022989"/>
    </source>
</evidence>
<keyword evidence="3" id="KW-0645">Protease</keyword>
<dbReference type="CDD" id="cd07340">
    <property type="entry name" value="M48B_Htpx_like"/>
    <property type="match status" value="1"/>
</dbReference>
<keyword evidence="5" id="KW-0479">Metal-binding</keyword>
<feature type="transmembrane region" description="Helical" evidence="11">
    <location>
        <begin position="20"/>
        <end position="43"/>
    </location>
</feature>
<evidence type="ECO:0000256" key="10">
    <source>
        <dbReference type="ARBA" id="ARBA00023136"/>
    </source>
</evidence>
<feature type="transmembrane region" description="Helical" evidence="11">
    <location>
        <begin position="186"/>
        <end position="208"/>
    </location>
</feature>
<gene>
    <name evidence="13" type="ORF">B1806_03630</name>
</gene>
<dbReference type="STRING" id="993689.GCA_002077135_01664"/>
<keyword evidence="10 11" id="KW-0472">Membrane</keyword>
<evidence type="ECO:0000256" key="5">
    <source>
        <dbReference type="ARBA" id="ARBA00022723"/>
    </source>
</evidence>
<evidence type="ECO:0000313" key="14">
    <source>
        <dbReference type="Proteomes" id="UP000307749"/>
    </source>
</evidence>
<evidence type="ECO:0000313" key="13">
    <source>
        <dbReference type="EMBL" id="THD11482.1"/>
    </source>
</evidence>
<dbReference type="InterPro" id="IPR001915">
    <property type="entry name" value="Peptidase_M48"/>
</dbReference>
<dbReference type="PANTHER" id="PTHR43221">
    <property type="entry name" value="PROTEASE HTPX"/>
    <property type="match status" value="1"/>
</dbReference>
<evidence type="ECO:0000256" key="1">
    <source>
        <dbReference type="ARBA" id="ARBA00001947"/>
    </source>
</evidence>
<comment type="caution">
    <text evidence="13">The sequence shown here is derived from an EMBL/GenBank/DDBJ whole genome shotgun (WGS) entry which is preliminary data.</text>
</comment>
<dbReference type="GO" id="GO:0004222">
    <property type="term" value="F:metalloendopeptidase activity"/>
    <property type="evidence" value="ECO:0007669"/>
    <property type="project" value="InterPro"/>
</dbReference>
<keyword evidence="14" id="KW-1185">Reference proteome</keyword>
<dbReference type="Gene3D" id="3.30.2010.10">
    <property type="entry name" value="Metalloproteases ('zincins'), catalytic domain"/>
    <property type="match status" value="1"/>
</dbReference>